<keyword evidence="3" id="KW-1185">Reference proteome</keyword>
<evidence type="ECO:0000313" key="2">
    <source>
        <dbReference type="EMBL" id="ETO04069.1"/>
    </source>
</evidence>
<evidence type="ECO:0000256" key="1">
    <source>
        <dbReference type="SAM" id="MobiDB-lite"/>
    </source>
</evidence>
<proteinExistence type="predicted"/>
<reference evidence="2 3" key="1">
    <citation type="journal article" date="2013" name="Curr. Biol.">
        <title>The Genome of the Foraminiferan Reticulomyxa filosa.</title>
        <authorList>
            <person name="Glockner G."/>
            <person name="Hulsmann N."/>
            <person name="Schleicher M."/>
            <person name="Noegel A.A."/>
            <person name="Eichinger L."/>
            <person name="Gallinger C."/>
            <person name="Pawlowski J."/>
            <person name="Sierra R."/>
            <person name="Euteneuer U."/>
            <person name="Pillet L."/>
            <person name="Moustafa A."/>
            <person name="Platzer M."/>
            <person name="Groth M."/>
            <person name="Szafranski K."/>
            <person name="Schliwa M."/>
        </authorList>
    </citation>
    <scope>NUCLEOTIDE SEQUENCE [LARGE SCALE GENOMIC DNA]</scope>
</reference>
<dbReference type="Proteomes" id="UP000023152">
    <property type="component" value="Unassembled WGS sequence"/>
</dbReference>
<name>X6LR19_RETFI</name>
<organism evidence="2 3">
    <name type="scientific">Reticulomyxa filosa</name>
    <dbReference type="NCBI Taxonomy" id="46433"/>
    <lineage>
        <taxon>Eukaryota</taxon>
        <taxon>Sar</taxon>
        <taxon>Rhizaria</taxon>
        <taxon>Retaria</taxon>
        <taxon>Foraminifera</taxon>
        <taxon>Monothalamids</taxon>
        <taxon>Reticulomyxidae</taxon>
        <taxon>Reticulomyxa</taxon>
    </lineage>
</organism>
<protein>
    <submittedName>
        <fullName evidence="2">Uncharacterized protein</fullName>
    </submittedName>
</protein>
<feature type="non-terminal residue" evidence="2">
    <location>
        <position position="1"/>
    </location>
</feature>
<feature type="non-terminal residue" evidence="2">
    <location>
        <position position="133"/>
    </location>
</feature>
<gene>
    <name evidence="2" type="ORF">RFI_33333</name>
</gene>
<accession>X6LR19</accession>
<feature type="region of interest" description="Disordered" evidence="1">
    <location>
        <begin position="1"/>
        <end position="37"/>
    </location>
</feature>
<dbReference type="EMBL" id="ASPP01030519">
    <property type="protein sequence ID" value="ETO04069.1"/>
    <property type="molecule type" value="Genomic_DNA"/>
</dbReference>
<dbReference type="AlphaFoldDB" id="X6LR19"/>
<evidence type="ECO:0000313" key="3">
    <source>
        <dbReference type="Proteomes" id="UP000023152"/>
    </source>
</evidence>
<comment type="caution">
    <text evidence="2">The sequence shown here is derived from an EMBL/GenBank/DDBJ whole genome shotgun (WGS) entry which is preliminary data.</text>
</comment>
<sequence>KKQRLTDITHLLFANPNESRRNGNETQYNGGDDNDDEEIDKIVAVAAAAEEVEVEVALAMAQGLKEEDVGLTRLLEGGESISIRPAALNKESEWSTDSKAMAKAKTSPLFGYANGNHNRYGQGLKLTLDHRKQ</sequence>
<feature type="region of interest" description="Disordered" evidence="1">
    <location>
        <begin position="111"/>
        <end position="133"/>
    </location>
</feature>